<proteinExistence type="predicted"/>
<dbReference type="RefSeq" id="WP_119665156.1">
    <property type="nucleotide sequence ID" value="NZ_QXJK01000011.1"/>
</dbReference>
<keyword evidence="3" id="KW-1185">Reference proteome</keyword>
<dbReference type="SUPFAM" id="SSF55729">
    <property type="entry name" value="Acyl-CoA N-acyltransferases (Nat)"/>
    <property type="match status" value="1"/>
</dbReference>
<feature type="domain" description="N-acetyltransferase" evidence="1">
    <location>
        <begin position="17"/>
        <end position="177"/>
    </location>
</feature>
<accession>A0A418Q5K4</accession>
<dbReference type="InterPro" id="IPR000182">
    <property type="entry name" value="GNAT_dom"/>
</dbReference>
<comment type="caution">
    <text evidence="2">The sequence shown here is derived from an EMBL/GenBank/DDBJ whole genome shotgun (WGS) entry which is preliminary data.</text>
</comment>
<evidence type="ECO:0000313" key="2">
    <source>
        <dbReference type="EMBL" id="RIX33892.1"/>
    </source>
</evidence>
<dbReference type="PROSITE" id="PS51186">
    <property type="entry name" value="GNAT"/>
    <property type="match status" value="1"/>
</dbReference>
<dbReference type="GO" id="GO:0016747">
    <property type="term" value="F:acyltransferase activity, transferring groups other than amino-acyl groups"/>
    <property type="evidence" value="ECO:0007669"/>
    <property type="project" value="InterPro"/>
</dbReference>
<dbReference type="AlphaFoldDB" id="A0A418Q5K4"/>
<evidence type="ECO:0000313" key="3">
    <source>
        <dbReference type="Proteomes" id="UP000285278"/>
    </source>
</evidence>
<sequence length="280" mass="30460">MVDVASLPEVIDGLGDLQLRRLDPALAAEVEGYVVASTTEAEREELFRYYTRSVFPLDEFVEAPGRITYGLFAGERFVGQTSIYDANVSANHVTLGFTYVLPGARGRGYNPALKMMLFSELARRGVRGVWFRLDAENEASRRGVERAGAVFSHVDEAPREYPDGRVGESLYFFRTLVPVDWVFAASNGFAVRVQDAGELRELLRLALEAGGAGGADGAGGVDWVQIQHAQEDGMFVAFDAHSTAGAWVVSADERHQPALADVLGVPLTADAAHRALDRLL</sequence>
<dbReference type="OrthoDB" id="4403185at2"/>
<dbReference type="Proteomes" id="UP000285278">
    <property type="component" value="Unassembled WGS sequence"/>
</dbReference>
<dbReference type="STRING" id="1451189.CFAL_01360"/>
<protein>
    <submittedName>
        <fullName evidence="2">GNAT family N-acetyltransferase</fullName>
    </submittedName>
</protein>
<name>A0A418Q5K4_9CORY</name>
<organism evidence="2 3">
    <name type="scientific">Corynebacterium falsenii</name>
    <dbReference type="NCBI Taxonomy" id="108486"/>
    <lineage>
        <taxon>Bacteria</taxon>
        <taxon>Bacillati</taxon>
        <taxon>Actinomycetota</taxon>
        <taxon>Actinomycetes</taxon>
        <taxon>Mycobacteriales</taxon>
        <taxon>Corynebacteriaceae</taxon>
        <taxon>Corynebacterium</taxon>
    </lineage>
</organism>
<dbReference type="EMBL" id="QXJK01000011">
    <property type="protein sequence ID" value="RIX33892.1"/>
    <property type="molecule type" value="Genomic_DNA"/>
</dbReference>
<evidence type="ECO:0000259" key="1">
    <source>
        <dbReference type="PROSITE" id="PS51186"/>
    </source>
</evidence>
<dbReference type="Gene3D" id="3.40.630.30">
    <property type="match status" value="1"/>
</dbReference>
<dbReference type="Pfam" id="PF00583">
    <property type="entry name" value="Acetyltransf_1"/>
    <property type="match status" value="1"/>
</dbReference>
<keyword evidence="2" id="KW-0808">Transferase</keyword>
<gene>
    <name evidence="2" type="ORF">D3M95_09375</name>
</gene>
<reference evidence="2 3" key="1">
    <citation type="submission" date="2018-09" db="EMBL/GenBank/DDBJ databases">
        <title>Optimization and identification of Corynebacterium falsenii FN1-14 from fish paste.</title>
        <authorList>
            <person name="Daroonpunt R."/>
            <person name="Tanasupawat S."/>
        </authorList>
    </citation>
    <scope>NUCLEOTIDE SEQUENCE [LARGE SCALE GENOMIC DNA]</scope>
    <source>
        <strain evidence="2 3">FN1-14</strain>
    </source>
</reference>
<dbReference type="InterPro" id="IPR016181">
    <property type="entry name" value="Acyl_CoA_acyltransferase"/>
</dbReference>